<feature type="domain" description="HTH cro/C1-type" evidence="3">
    <location>
        <begin position="7"/>
        <end position="61"/>
    </location>
</feature>
<dbReference type="InterPro" id="IPR001387">
    <property type="entry name" value="Cro/C1-type_HTH"/>
</dbReference>
<keyword evidence="2" id="KW-0812">Transmembrane</keyword>
<comment type="caution">
    <text evidence="4">The sequence shown here is derived from an EMBL/GenBank/DDBJ whole genome shotgun (WGS) entry which is preliminary data.</text>
</comment>
<dbReference type="CDD" id="cd00093">
    <property type="entry name" value="HTH_XRE"/>
    <property type="match status" value="1"/>
</dbReference>
<dbReference type="AlphaFoldDB" id="A0A6A8D3E0"/>
<dbReference type="Proteomes" id="UP000452188">
    <property type="component" value="Unassembled WGS sequence"/>
</dbReference>
<dbReference type="Proteomes" id="UP000441557">
    <property type="component" value="Unassembled WGS sequence"/>
</dbReference>
<keyword evidence="2" id="KW-1133">Transmembrane helix</keyword>
<dbReference type="RefSeq" id="WP_019252952.1">
    <property type="nucleotide sequence ID" value="NZ_JAFFPO010000009.1"/>
</dbReference>
<evidence type="ECO:0000256" key="1">
    <source>
        <dbReference type="ARBA" id="ARBA00023125"/>
    </source>
</evidence>
<evidence type="ECO:0000313" key="5">
    <source>
        <dbReference type="EMBL" id="MRG82817.1"/>
    </source>
</evidence>
<evidence type="ECO:0000313" key="6">
    <source>
        <dbReference type="Proteomes" id="UP000441557"/>
    </source>
</evidence>
<evidence type="ECO:0000256" key="2">
    <source>
        <dbReference type="SAM" id="Phobius"/>
    </source>
</evidence>
<dbReference type="GO" id="GO:0003677">
    <property type="term" value="F:DNA binding"/>
    <property type="evidence" value="ECO:0007669"/>
    <property type="project" value="UniProtKB-KW"/>
</dbReference>
<dbReference type="PANTHER" id="PTHR46558:SF15">
    <property type="entry name" value="HELIX-TURN-HELIX DOMAIN PROTEIN"/>
    <property type="match status" value="1"/>
</dbReference>
<organism evidence="4 7">
    <name type="scientific">Limosilactobacillus reuteri</name>
    <name type="common">Lactobacillus reuteri</name>
    <dbReference type="NCBI Taxonomy" id="1598"/>
    <lineage>
        <taxon>Bacteria</taxon>
        <taxon>Bacillati</taxon>
        <taxon>Bacillota</taxon>
        <taxon>Bacilli</taxon>
        <taxon>Lactobacillales</taxon>
        <taxon>Lactobacillaceae</taxon>
        <taxon>Limosilactobacillus</taxon>
    </lineage>
</organism>
<dbReference type="SUPFAM" id="SSF47413">
    <property type="entry name" value="lambda repressor-like DNA-binding domains"/>
    <property type="match status" value="1"/>
</dbReference>
<name>A0A6A8D3E0_LIMRT</name>
<accession>A0A6A8D3E0</accession>
<evidence type="ECO:0000259" key="3">
    <source>
        <dbReference type="PROSITE" id="PS50943"/>
    </source>
</evidence>
<reference evidence="6 7" key="1">
    <citation type="submission" date="2019-11" db="EMBL/GenBank/DDBJ databases">
        <title>Draft genome sequence of 12 host-associated Lactobacillus reuteri rodent strains.</title>
        <authorList>
            <person name="Zhang S."/>
            <person name="Ozcam M."/>
            <person name="Van Pijkeren J.P."/>
        </authorList>
    </citation>
    <scope>NUCLEOTIDE SEQUENCE [LARGE SCALE GENOMIC DNA]</scope>
    <source>
        <strain evidence="4 7">6799jm-1</strain>
        <strain evidence="5 6">L1604-1</strain>
    </source>
</reference>
<evidence type="ECO:0000313" key="7">
    <source>
        <dbReference type="Proteomes" id="UP000452188"/>
    </source>
</evidence>
<dbReference type="InterPro" id="IPR010982">
    <property type="entry name" value="Lambda_DNA-bd_dom_sf"/>
</dbReference>
<evidence type="ECO:0000313" key="4">
    <source>
        <dbReference type="EMBL" id="MRG74984.1"/>
    </source>
</evidence>
<dbReference type="SMART" id="SM00530">
    <property type="entry name" value="HTH_XRE"/>
    <property type="match status" value="1"/>
</dbReference>
<sequence>MKFADKMKLYRRQKEWTQQDVAERLLISRKTISSWENGRSYPDIFMLVQISDLYHVSLDDLLREDHEMINNYKEEHKTSVHKQRLLNILYFINIAGCIYFLLQSSGIIYIGVDSEKWRIINYILLGLFSINILYLISQSKWELMSWKRKIKILITLLIFTILVMKLDSLVFHIGKNDLQDFITGFMVAMKSFAFTGLIWLFPQFKERRAK</sequence>
<keyword evidence="1" id="KW-0238">DNA-binding</keyword>
<dbReference type="EMBL" id="WJMV01000011">
    <property type="protein sequence ID" value="MRG74984.1"/>
    <property type="molecule type" value="Genomic_DNA"/>
</dbReference>
<dbReference type="Gene3D" id="1.10.260.40">
    <property type="entry name" value="lambda repressor-like DNA-binding domains"/>
    <property type="match status" value="1"/>
</dbReference>
<proteinExistence type="predicted"/>
<dbReference type="PANTHER" id="PTHR46558">
    <property type="entry name" value="TRACRIPTIONAL REGULATORY PROTEIN-RELATED-RELATED"/>
    <property type="match status" value="1"/>
</dbReference>
<feature type="transmembrane region" description="Helical" evidence="2">
    <location>
        <begin position="181"/>
        <end position="201"/>
    </location>
</feature>
<keyword evidence="2" id="KW-0472">Membrane</keyword>
<gene>
    <name evidence="4" type="ORF">GIX79_04255</name>
    <name evidence="5" type="ORF">GIX80_00135</name>
</gene>
<feature type="transmembrane region" description="Helical" evidence="2">
    <location>
        <begin position="118"/>
        <end position="137"/>
    </location>
</feature>
<dbReference type="Pfam" id="PF01381">
    <property type="entry name" value="HTH_3"/>
    <property type="match status" value="1"/>
</dbReference>
<protein>
    <submittedName>
        <fullName evidence="4">Helix-turn-helix domain-containing protein</fullName>
    </submittedName>
</protein>
<dbReference type="EMBL" id="WJMZ01000001">
    <property type="protein sequence ID" value="MRG82817.1"/>
    <property type="molecule type" value="Genomic_DNA"/>
</dbReference>
<feature type="transmembrane region" description="Helical" evidence="2">
    <location>
        <begin position="88"/>
        <end position="112"/>
    </location>
</feature>
<dbReference type="PROSITE" id="PS50943">
    <property type="entry name" value="HTH_CROC1"/>
    <property type="match status" value="1"/>
</dbReference>
<feature type="transmembrane region" description="Helical" evidence="2">
    <location>
        <begin position="149"/>
        <end position="166"/>
    </location>
</feature>